<dbReference type="OMA" id="CACFFRI"/>
<gene>
    <name evidence="2" type="ORF">AAJ76_800036239</name>
</gene>
<sequence length="255" mass="29080">MLNLRKYLYGLILSTLFAYKYTYSQNTSTFCTDMFLVPLTCTLVFAIQLTKFSEENITGGFVAGLLYSVSYCKFIDGCNKFNIEFSLLINCAGLYIASLFKFLISDRKSLSASHLSMYLLFVLIISVFILKDKEFDGIKIVLSGHNNFFSIVSYVSYTVVANIFTNEMGIKNFLALSSYPQLVIFLVCACFFRINSIYTEPLVDNIIYYIVSLLTYIGTVAYVQMYGIITTNTLHLSNLLIYILLIYSKKLIKIF</sequence>
<feature type="transmembrane region" description="Helical" evidence="1">
    <location>
        <begin position="206"/>
        <end position="223"/>
    </location>
</feature>
<evidence type="ECO:0000256" key="1">
    <source>
        <dbReference type="SAM" id="Phobius"/>
    </source>
</evidence>
<feature type="transmembrane region" description="Helical" evidence="1">
    <location>
        <begin position="110"/>
        <end position="130"/>
    </location>
</feature>
<reference evidence="2 3" key="1">
    <citation type="journal article" date="2015" name="Environ. Microbiol.">
        <title>Genome analyses suggest the presence of polyploidy and recent human-driven expansions in eight global populations of the honeybee pathogen Nosema ceranae.</title>
        <authorList>
            <person name="Pelin A."/>
            <person name="Selman M."/>
            <person name="Aris-Brosou S."/>
            <person name="Farinelli L."/>
            <person name="Corradi N."/>
        </authorList>
    </citation>
    <scope>NUCLEOTIDE SEQUENCE [LARGE SCALE GENOMIC DNA]</scope>
    <source>
        <strain evidence="2 3">PA08 1199</strain>
    </source>
</reference>
<dbReference type="RefSeq" id="XP_024331731.1">
    <property type="nucleotide sequence ID" value="XM_024476457.1"/>
</dbReference>
<dbReference type="VEuPathDB" id="MicrosporidiaDB:G9O61_00g012030"/>
<feature type="transmembrane region" description="Helical" evidence="1">
    <location>
        <begin position="176"/>
        <end position="194"/>
    </location>
</feature>
<dbReference type="GeneID" id="36321410"/>
<dbReference type="AlphaFoldDB" id="A0A0F9ZEX7"/>
<dbReference type="EMBL" id="JPQZ01000008">
    <property type="protein sequence ID" value="KKO75989.1"/>
    <property type="molecule type" value="Genomic_DNA"/>
</dbReference>
<dbReference type="VEuPathDB" id="MicrosporidiaDB:AAJ76_800036239"/>
<keyword evidence="1" id="KW-0812">Transmembrane</keyword>
<feature type="transmembrane region" description="Helical" evidence="1">
    <location>
        <begin position="87"/>
        <end position="104"/>
    </location>
</feature>
<dbReference type="VEuPathDB" id="MicrosporidiaDB:NCER_100436"/>
<comment type="caution">
    <text evidence="2">The sequence shown here is derived from an EMBL/GenBank/DDBJ whole genome shotgun (WGS) entry which is preliminary data.</text>
</comment>
<keyword evidence="1" id="KW-1133">Transmembrane helix</keyword>
<organism evidence="2 3">
    <name type="scientific">Vairimorpha ceranae</name>
    <dbReference type="NCBI Taxonomy" id="40302"/>
    <lineage>
        <taxon>Eukaryota</taxon>
        <taxon>Fungi</taxon>
        <taxon>Fungi incertae sedis</taxon>
        <taxon>Microsporidia</taxon>
        <taxon>Nosematidae</taxon>
        <taxon>Vairimorpha</taxon>
    </lineage>
</organism>
<name>A0A0F9ZEX7_9MICR</name>
<accession>A0A0F9ZEX7</accession>
<feature type="transmembrane region" description="Helical" evidence="1">
    <location>
        <begin position="229"/>
        <end position="247"/>
    </location>
</feature>
<protein>
    <submittedName>
        <fullName evidence="2">Uncharacterized protein</fullName>
    </submittedName>
</protein>
<keyword evidence="1" id="KW-0472">Membrane</keyword>
<feature type="transmembrane region" description="Helical" evidence="1">
    <location>
        <begin position="142"/>
        <end position="164"/>
    </location>
</feature>
<evidence type="ECO:0000313" key="2">
    <source>
        <dbReference type="EMBL" id="KKO75989.1"/>
    </source>
</evidence>
<keyword evidence="3" id="KW-1185">Reference proteome</keyword>
<dbReference type="Proteomes" id="UP000034350">
    <property type="component" value="Unassembled WGS sequence"/>
</dbReference>
<evidence type="ECO:0000313" key="3">
    <source>
        <dbReference type="Proteomes" id="UP000034350"/>
    </source>
</evidence>
<proteinExistence type="predicted"/>